<name>A0A0K0Y8Q4_9RHOB</name>
<dbReference type="EMBL" id="CP012160">
    <property type="protein sequence ID" value="AKS47242.1"/>
    <property type="molecule type" value="Genomic_DNA"/>
</dbReference>
<dbReference type="OrthoDB" id="7862651at2"/>
<dbReference type="AlphaFoldDB" id="A0A0K0Y8Q4"/>
<dbReference type="STRING" id="1458307.OSB_27180"/>
<dbReference type="Proteomes" id="UP000067444">
    <property type="component" value="Chromosome"/>
</dbReference>
<reference evidence="1 2" key="1">
    <citation type="journal article" date="2015" name="Genome Announc.">
        <title>Closed Genome Sequence of Octadecabacter temperatus SB1, the First Mesophilic Species of the Genus Octadecabacter.</title>
        <authorList>
            <person name="Voget S."/>
            <person name="Billerbeck S."/>
            <person name="Simon M."/>
            <person name="Daniel R."/>
        </authorList>
    </citation>
    <scope>NUCLEOTIDE SEQUENCE [LARGE SCALE GENOMIC DNA]</scope>
    <source>
        <strain evidence="1 2">SB1</strain>
    </source>
</reference>
<proteinExistence type="predicted"/>
<sequence length="181" mass="20412">MNIVQTITPPRFLALCLGTLILVFYHLGRRPALLEYATSGKALPIFVAISCLLVLGYGLAMLWWLIRQTKGQFKETFRPTRGRIIGAFSLMFVTPVVVFSEVPWILGVLTFMVVVNGNADSLWGIGLILGSTLVLYPLSAMILRHTYHRRWMRFGLFCLSFWSAYAAHLLVNGVMKFTLVL</sequence>
<dbReference type="RefSeq" id="WP_049835465.1">
    <property type="nucleotide sequence ID" value="NZ_CP012160.1"/>
</dbReference>
<organism evidence="1 2">
    <name type="scientific">Octadecabacter temperatus</name>
    <dbReference type="NCBI Taxonomy" id="1458307"/>
    <lineage>
        <taxon>Bacteria</taxon>
        <taxon>Pseudomonadati</taxon>
        <taxon>Pseudomonadota</taxon>
        <taxon>Alphaproteobacteria</taxon>
        <taxon>Rhodobacterales</taxon>
        <taxon>Roseobacteraceae</taxon>
        <taxon>Octadecabacter</taxon>
    </lineage>
</organism>
<evidence type="ECO:0000313" key="2">
    <source>
        <dbReference type="Proteomes" id="UP000067444"/>
    </source>
</evidence>
<protein>
    <submittedName>
        <fullName evidence="1">Uncharacterized protein</fullName>
    </submittedName>
</protein>
<evidence type="ECO:0000313" key="1">
    <source>
        <dbReference type="EMBL" id="AKS47242.1"/>
    </source>
</evidence>
<keyword evidence="2" id="KW-1185">Reference proteome</keyword>
<dbReference type="KEGG" id="otm:OSB_27180"/>
<accession>A0A0K0Y8Q4</accession>
<gene>
    <name evidence="1" type="ORF">OSB_27180</name>
</gene>